<dbReference type="InterPro" id="IPR036388">
    <property type="entry name" value="WH-like_DNA-bd_sf"/>
</dbReference>
<dbReference type="Pfam" id="PF02481">
    <property type="entry name" value="DNA_processg_A"/>
    <property type="match status" value="1"/>
</dbReference>
<comment type="caution">
    <text evidence="4">The sequence shown here is derived from an EMBL/GenBank/DDBJ whole genome shotgun (WGS) entry which is preliminary data.</text>
</comment>
<dbReference type="NCBIfam" id="TIGR00732">
    <property type="entry name" value="dprA"/>
    <property type="match status" value="1"/>
</dbReference>
<feature type="domain" description="DprA winged helix" evidence="3">
    <location>
        <begin position="310"/>
        <end position="362"/>
    </location>
</feature>
<reference evidence="4 5" key="1">
    <citation type="submission" date="2024-04" db="EMBL/GenBank/DDBJ databases">
        <title>Defined microbial consortia suppress multidrug-resistant proinflammatory Enterobacteriaceae via ecological control.</title>
        <authorList>
            <person name="Furuichi M."/>
            <person name="Kawaguchi T."/>
            <person name="Pust M."/>
            <person name="Yasuma K."/>
            <person name="Plichta D."/>
            <person name="Hasegawa N."/>
            <person name="Ohya T."/>
            <person name="Bhattarai S."/>
            <person name="Sasajima S."/>
            <person name="Aoto Y."/>
            <person name="Tuganbaev T."/>
            <person name="Yaginuma M."/>
            <person name="Ueda M."/>
            <person name="Okahashi N."/>
            <person name="Amafuji K."/>
            <person name="Kiridooshi Y."/>
            <person name="Sugita K."/>
            <person name="Strazar M."/>
            <person name="Skelly A."/>
            <person name="Suda W."/>
            <person name="Hattori M."/>
            <person name="Nakamoto N."/>
            <person name="Caballero S."/>
            <person name="Norman J."/>
            <person name="Olle B."/>
            <person name="Tanoue T."/>
            <person name="Arita M."/>
            <person name="Bucci V."/>
            <person name="Atarashi K."/>
            <person name="Xavier R."/>
            <person name="Honda K."/>
        </authorList>
    </citation>
    <scope>NUCLEOTIDE SEQUENCE [LARGE SCALE GENOMIC DNA]</scope>
    <source>
        <strain evidence="5">f13</strain>
    </source>
</reference>
<gene>
    <name evidence="4" type="primary">dprA</name>
    <name evidence="4" type="ORF">F130042H8_19040</name>
</gene>
<dbReference type="SUPFAM" id="SSF102405">
    <property type="entry name" value="MCP/YpsA-like"/>
    <property type="match status" value="1"/>
</dbReference>
<comment type="similarity">
    <text evidence="1">Belongs to the DprA/Smf family.</text>
</comment>
<dbReference type="InterPro" id="IPR057666">
    <property type="entry name" value="DrpA_SLOG"/>
</dbReference>
<accession>A0ABQ0AXT8</accession>
<dbReference type="Gene3D" id="1.10.10.10">
    <property type="entry name" value="Winged helix-like DNA-binding domain superfamily/Winged helix DNA-binding domain"/>
    <property type="match status" value="1"/>
</dbReference>
<dbReference type="RefSeq" id="WP_390469805.1">
    <property type="nucleotide sequence ID" value="NZ_BAABXL010000001.1"/>
</dbReference>
<protein>
    <submittedName>
        <fullName evidence="4">DNA-processing protein DprA</fullName>
    </submittedName>
</protein>
<organism evidence="4 5">
    <name type="scientific">Enterocloster alcoholdehydrogenati</name>
    <dbReference type="NCBI Taxonomy" id="2547410"/>
    <lineage>
        <taxon>Bacteria</taxon>
        <taxon>Bacillati</taxon>
        <taxon>Bacillota</taxon>
        <taxon>Clostridia</taxon>
        <taxon>Lachnospirales</taxon>
        <taxon>Lachnospiraceae</taxon>
        <taxon>Enterocloster</taxon>
    </lineage>
</organism>
<dbReference type="Proteomes" id="UP001600894">
    <property type="component" value="Unassembled WGS sequence"/>
</dbReference>
<sequence length="370" mass="40662">MGTGEELEKLFLHWLCRLEGLGPVTVQRIGAFAGGFRNAYYIEGMELKKAGILKREESCHRFDAWKKEFHSMEEAYYRLADQGIRFITPLDQEYPNRLLHMYDYPMGLYVKGMLPQEKHPAAAVIGARDCSAYGRLTAEHMAKELARAGVDIISGLALGIDGAGHKGALDGGGKTFAVLGCGVDLCYPRSNYSLYARIPDQGGLLSEYPPKTTPLPRNFPIRNRIISGLSDVILVMEARKKSGSLITAQAGLDQGKEIYALPGRITDALSEGCNQLIASGAFVLLSPSCVLENMGIFCEKRENLGEKNQKGLAKREKMVYSCLDSEPLHLEEIAKRAGLSVSQSMDVLLTLELGGYAVRTTGLYYVRGIL</sequence>
<evidence type="ECO:0000259" key="2">
    <source>
        <dbReference type="Pfam" id="PF02481"/>
    </source>
</evidence>
<dbReference type="InterPro" id="IPR003488">
    <property type="entry name" value="DprA"/>
</dbReference>
<dbReference type="PANTHER" id="PTHR43022">
    <property type="entry name" value="PROTEIN SMF"/>
    <property type="match status" value="1"/>
</dbReference>
<keyword evidence="5" id="KW-1185">Reference proteome</keyword>
<dbReference type="Pfam" id="PF17782">
    <property type="entry name" value="WHD_DprA"/>
    <property type="match status" value="1"/>
</dbReference>
<name>A0ABQ0AXT8_9FIRM</name>
<evidence type="ECO:0000256" key="1">
    <source>
        <dbReference type="ARBA" id="ARBA00006525"/>
    </source>
</evidence>
<dbReference type="Gene3D" id="3.40.50.450">
    <property type="match status" value="1"/>
</dbReference>
<dbReference type="PANTHER" id="PTHR43022:SF1">
    <property type="entry name" value="PROTEIN SMF"/>
    <property type="match status" value="1"/>
</dbReference>
<feature type="domain" description="Smf/DprA SLOG" evidence="2">
    <location>
        <begin position="86"/>
        <end position="294"/>
    </location>
</feature>
<evidence type="ECO:0000313" key="5">
    <source>
        <dbReference type="Proteomes" id="UP001600894"/>
    </source>
</evidence>
<evidence type="ECO:0000259" key="3">
    <source>
        <dbReference type="Pfam" id="PF17782"/>
    </source>
</evidence>
<proteinExistence type="inferred from homology"/>
<evidence type="ECO:0000313" key="4">
    <source>
        <dbReference type="EMBL" id="GAA6268844.1"/>
    </source>
</evidence>
<dbReference type="EMBL" id="BAABXL010000001">
    <property type="protein sequence ID" value="GAA6268844.1"/>
    <property type="molecule type" value="Genomic_DNA"/>
</dbReference>
<dbReference type="InterPro" id="IPR041614">
    <property type="entry name" value="DprA_WH"/>
</dbReference>